<organism evidence="2 3">
    <name type="scientific">Kwoniella mangroviensis CBS 10435</name>
    <dbReference type="NCBI Taxonomy" id="1331196"/>
    <lineage>
        <taxon>Eukaryota</taxon>
        <taxon>Fungi</taxon>
        <taxon>Dikarya</taxon>
        <taxon>Basidiomycota</taxon>
        <taxon>Agaricomycotina</taxon>
        <taxon>Tremellomycetes</taxon>
        <taxon>Tremellales</taxon>
        <taxon>Cryptococcaceae</taxon>
        <taxon>Kwoniella</taxon>
    </lineage>
</organism>
<reference evidence="2 3" key="1">
    <citation type="submission" date="2013-07" db="EMBL/GenBank/DDBJ databases">
        <title>The Genome Sequence of Kwoniella mangroviensis CBS10435.</title>
        <authorList>
            <consortium name="The Broad Institute Genome Sequencing Platform"/>
            <person name="Cuomo C."/>
            <person name="Litvintseva A."/>
            <person name="Chen Y."/>
            <person name="Heitman J."/>
            <person name="Sun S."/>
            <person name="Springer D."/>
            <person name="Dromer F."/>
            <person name="Young S.K."/>
            <person name="Zeng Q."/>
            <person name="Gargeya S."/>
            <person name="Fitzgerald M."/>
            <person name="Abouelleil A."/>
            <person name="Alvarado L."/>
            <person name="Berlin A.M."/>
            <person name="Chapman S.B."/>
            <person name="Dewar J."/>
            <person name="Goldberg J."/>
            <person name="Griggs A."/>
            <person name="Gujja S."/>
            <person name="Hansen M."/>
            <person name="Howarth C."/>
            <person name="Imamovic A."/>
            <person name="Larimer J."/>
            <person name="McCowan C."/>
            <person name="Murphy C."/>
            <person name="Pearson M."/>
            <person name="Priest M."/>
            <person name="Roberts A."/>
            <person name="Saif S."/>
            <person name="Shea T."/>
            <person name="Sykes S."/>
            <person name="Wortman J."/>
            <person name="Nusbaum C."/>
            <person name="Birren B."/>
        </authorList>
    </citation>
    <scope>NUCLEOTIDE SEQUENCE [LARGE SCALE GENOMIC DNA]</scope>
    <source>
        <strain evidence="2 3">CBS 10435</strain>
    </source>
</reference>
<dbReference type="Proteomes" id="UP000092583">
    <property type="component" value="Unassembled WGS sequence"/>
</dbReference>
<dbReference type="EMBL" id="KI669460">
    <property type="protein sequence ID" value="OCF59748.1"/>
    <property type="molecule type" value="Genomic_DNA"/>
</dbReference>
<name>A0A1B9IW40_9TREE</name>
<sequence length="207" mass="23220">MPRSPSTPRRACSLDAPYPTGRNSSRRRRGIRPTTCQNCGCGERKEHDVHRPPAWWGRRRSSASPSPSSTSSATSFHPRLDVRRRRSRRGANQRPSSPSPAPNDKELGQDEMKEVAEMLLGLRMPKEEKQVHLAQHLRMPSPLYDRPAWLFNRPPPRVSAVPPPKGFLPPSVARSFVPIGELLNPSQAGRSGRLPTAKVDRHVRSKL</sequence>
<protein>
    <submittedName>
        <fullName evidence="2">Uncharacterized protein</fullName>
    </submittedName>
</protein>
<feature type="compositionally biased region" description="Basic and acidic residues" evidence="1">
    <location>
        <begin position="42"/>
        <end position="51"/>
    </location>
</feature>
<accession>A0A1B9IW40</accession>
<feature type="compositionally biased region" description="Basic residues" evidence="1">
    <location>
        <begin position="82"/>
        <end position="91"/>
    </location>
</feature>
<gene>
    <name evidence="2" type="ORF">L486_02421</name>
</gene>
<feature type="region of interest" description="Disordered" evidence="1">
    <location>
        <begin position="184"/>
        <end position="207"/>
    </location>
</feature>
<evidence type="ECO:0000313" key="3">
    <source>
        <dbReference type="Proteomes" id="UP000092583"/>
    </source>
</evidence>
<feature type="compositionally biased region" description="Basic and acidic residues" evidence="1">
    <location>
        <begin position="103"/>
        <end position="113"/>
    </location>
</feature>
<evidence type="ECO:0000256" key="1">
    <source>
        <dbReference type="SAM" id="MobiDB-lite"/>
    </source>
</evidence>
<keyword evidence="3" id="KW-1185">Reference proteome</keyword>
<feature type="region of interest" description="Disordered" evidence="1">
    <location>
        <begin position="1"/>
        <end position="113"/>
    </location>
</feature>
<feature type="compositionally biased region" description="Low complexity" evidence="1">
    <location>
        <begin position="62"/>
        <end position="77"/>
    </location>
</feature>
<reference evidence="3" key="2">
    <citation type="submission" date="2013-12" db="EMBL/GenBank/DDBJ databases">
        <title>Evolution of pathogenesis and genome organization in the Tremellales.</title>
        <authorList>
            <person name="Cuomo C."/>
            <person name="Litvintseva A."/>
            <person name="Heitman J."/>
            <person name="Chen Y."/>
            <person name="Sun S."/>
            <person name="Springer D."/>
            <person name="Dromer F."/>
            <person name="Young S."/>
            <person name="Zeng Q."/>
            <person name="Chapman S."/>
            <person name="Gujja S."/>
            <person name="Saif S."/>
            <person name="Birren B."/>
        </authorList>
    </citation>
    <scope>NUCLEOTIDE SEQUENCE [LARGE SCALE GENOMIC DNA]</scope>
    <source>
        <strain evidence="3">CBS 10435</strain>
    </source>
</reference>
<proteinExistence type="predicted"/>
<dbReference type="AlphaFoldDB" id="A0A1B9IW40"/>
<evidence type="ECO:0000313" key="2">
    <source>
        <dbReference type="EMBL" id="OCF59748.1"/>
    </source>
</evidence>
<feature type="compositionally biased region" description="Basic and acidic residues" evidence="1">
    <location>
        <begin position="198"/>
        <end position="207"/>
    </location>
</feature>